<feature type="domain" description="Hint" evidence="2">
    <location>
        <begin position="318"/>
        <end position="412"/>
    </location>
</feature>
<evidence type="ECO:0000259" key="2">
    <source>
        <dbReference type="SMART" id="SM00306"/>
    </source>
</evidence>
<gene>
    <name evidence="3" type="ORF">ACMU_02605</name>
</gene>
<dbReference type="NCBIfam" id="NF038133">
    <property type="entry name" value="choice_anch_L"/>
    <property type="match status" value="1"/>
</dbReference>
<dbReference type="Gene3D" id="2.170.16.10">
    <property type="entry name" value="Hedgehog/Intein (Hint) domain"/>
    <property type="match status" value="1"/>
</dbReference>
<dbReference type="InterPro" id="IPR003587">
    <property type="entry name" value="Hint_dom_N"/>
</dbReference>
<evidence type="ECO:0000313" key="3">
    <source>
        <dbReference type="EMBL" id="KAJ57413.1"/>
    </source>
</evidence>
<comment type="caution">
    <text evidence="3">The sequence shown here is derived from an EMBL/GenBank/DDBJ whole genome shotgun (WGS) entry which is preliminary data.</text>
</comment>
<accession>A0A037ZPH3</accession>
<dbReference type="Pfam" id="PF17963">
    <property type="entry name" value="Big_9"/>
    <property type="match status" value="1"/>
</dbReference>
<organism evidence="3 4">
    <name type="scientific">Actibacterium mucosum KCTC 23349</name>
    <dbReference type="NCBI Taxonomy" id="1454373"/>
    <lineage>
        <taxon>Bacteria</taxon>
        <taxon>Pseudomonadati</taxon>
        <taxon>Pseudomonadota</taxon>
        <taxon>Alphaproteobacteria</taxon>
        <taxon>Rhodobacterales</taxon>
        <taxon>Roseobacteraceae</taxon>
        <taxon>Actibacterium</taxon>
    </lineage>
</organism>
<protein>
    <submittedName>
        <fullName evidence="3">2,3,4,5-tetrahydropyridine-2,6-carboxylate N-succinyltransferase</fullName>
    </submittedName>
</protein>
<keyword evidence="3" id="KW-0808">Transferase</keyword>
<dbReference type="InterPro" id="IPR036844">
    <property type="entry name" value="Hint_dom_sf"/>
</dbReference>
<dbReference type="Pfam" id="PF13403">
    <property type="entry name" value="Hint_2"/>
    <property type="match status" value="1"/>
</dbReference>
<dbReference type="GO" id="GO:0016740">
    <property type="term" value="F:transferase activity"/>
    <property type="evidence" value="ECO:0007669"/>
    <property type="project" value="UniProtKB-KW"/>
</dbReference>
<evidence type="ECO:0000256" key="1">
    <source>
        <dbReference type="SAM" id="MobiDB-lite"/>
    </source>
</evidence>
<sequence>MAEAIFGEGVEVIDATYTGDNRSSGIYSDGDNISDTVTPGDTGVILSTGRTSAFTNNSSTNTNQSGSTTTGSRGPNNDADFNALAGTSTFDASFLEIDFRPDGDVMSLQFVFSSEEYPEFVGSIYNDVVGVWLDGQPVDLAVGTGNTNVGNVNPTNNENLFVDNSNDQHNTEMDGFTVTLTLKMDVVPGDVHTLKIGIADVGDNRYDSNLLIAGDSAQTAMIAEDDTITIAPDGTRTFNVLDNDNGPTGSTLFITHVNGAEVSAGDTIILSTGQEIQVNGDGTFTILADADEETVNFSYTIGDGTGLSDSAFVTIEQVPCFAAGTGIKTDRGRIPVEQLLPGDMVMTADDGFQPVRWVGRRQVQAIGKMAPIEIAENTFGRHDTLRVSPLHRILVRDSLTELLFGEREVLVAARDLVNGRSVRVLEGGTVEYVHILFDRHQIVYSEGLATESFLPGPQTSSSFEAEIIEEICAIFPELNPLTGEGYSQSARRTLKKYEAEVLNKGVFAA</sequence>
<evidence type="ECO:0000313" key="4">
    <source>
        <dbReference type="Proteomes" id="UP000026249"/>
    </source>
</evidence>
<dbReference type="SUPFAM" id="SSF51294">
    <property type="entry name" value="Hedgehog/intein (Hint) domain"/>
    <property type="match status" value="1"/>
</dbReference>
<feature type="region of interest" description="Disordered" evidence="1">
    <location>
        <begin position="48"/>
        <end position="82"/>
    </location>
</feature>
<dbReference type="OrthoDB" id="6305173at2"/>
<dbReference type="InterPro" id="IPR049804">
    <property type="entry name" value="Choice_anch_L"/>
</dbReference>
<dbReference type="AlphaFoldDB" id="A0A037ZPH3"/>
<keyword evidence="4" id="KW-1185">Reference proteome</keyword>
<dbReference type="EMBL" id="JFKE01000001">
    <property type="protein sequence ID" value="KAJ57413.1"/>
    <property type="molecule type" value="Genomic_DNA"/>
</dbReference>
<dbReference type="SMART" id="SM00306">
    <property type="entry name" value="HintN"/>
    <property type="match status" value="1"/>
</dbReference>
<name>A0A037ZPH3_9RHOB</name>
<proteinExistence type="predicted"/>
<dbReference type="Proteomes" id="UP000026249">
    <property type="component" value="Unassembled WGS sequence"/>
</dbReference>
<dbReference type="STRING" id="1454373.ACMU_02605"/>
<feature type="compositionally biased region" description="Low complexity" evidence="1">
    <location>
        <begin position="51"/>
        <end position="77"/>
    </location>
</feature>
<dbReference type="InterPro" id="IPR028992">
    <property type="entry name" value="Hedgehog/Intein_dom"/>
</dbReference>
<reference evidence="3 4" key="1">
    <citation type="submission" date="2014-03" db="EMBL/GenBank/DDBJ databases">
        <title>Draft Genome Sequence of Actibacterium mucosum KCTC 23349, a Marine Alphaproteobacterium with Complex Ionic Requirements Isolated from Mediterranean Seawater at Malvarrosa Beach, Valencia, Spain.</title>
        <authorList>
            <person name="Arahal D.R."/>
            <person name="Shao Z."/>
            <person name="Lai Q."/>
            <person name="Pujalte M.J."/>
        </authorList>
    </citation>
    <scope>NUCLEOTIDE SEQUENCE [LARGE SCALE GENOMIC DNA]</scope>
    <source>
        <strain evidence="3 4">KCTC 23349</strain>
    </source>
</reference>